<evidence type="ECO:0000313" key="1">
    <source>
        <dbReference type="Proteomes" id="UP000887569"/>
    </source>
</evidence>
<dbReference type="AlphaFoldDB" id="A0A914ZTQ9"/>
<protein>
    <submittedName>
        <fullName evidence="2">Uncharacterized protein</fullName>
    </submittedName>
</protein>
<proteinExistence type="predicted"/>
<accession>A0A914ZTQ9</accession>
<organism evidence="1 2">
    <name type="scientific">Parascaris univalens</name>
    <name type="common">Nematode worm</name>
    <dbReference type="NCBI Taxonomy" id="6257"/>
    <lineage>
        <taxon>Eukaryota</taxon>
        <taxon>Metazoa</taxon>
        <taxon>Ecdysozoa</taxon>
        <taxon>Nematoda</taxon>
        <taxon>Chromadorea</taxon>
        <taxon>Rhabditida</taxon>
        <taxon>Spirurina</taxon>
        <taxon>Ascaridomorpha</taxon>
        <taxon>Ascaridoidea</taxon>
        <taxon>Ascarididae</taxon>
        <taxon>Parascaris</taxon>
    </lineage>
</organism>
<reference evidence="2" key="1">
    <citation type="submission" date="2022-11" db="UniProtKB">
        <authorList>
            <consortium name="WormBaseParasite"/>
        </authorList>
    </citation>
    <scope>IDENTIFICATION</scope>
</reference>
<evidence type="ECO:0000313" key="2">
    <source>
        <dbReference type="WBParaSite" id="PgB19_g030_t01"/>
    </source>
</evidence>
<keyword evidence="1" id="KW-1185">Reference proteome</keyword>
<dbReference type="Proteomes" id="UP000887569">
    <property type="component" value="Unplaced"/>
</dbReference>
<name>A0A914ZTQ9_PARUN</name>
<dbReference type="WBParaSite" id="PgB19_g030_t01">
    <property type="protein sequence ID" value="PgB19_g030_t01"/>
    <property type="gene ID" value="PgB19_g030"/>
</dbReference>
<sequence>RPLSEMNYFCIKDDNEILATSIKQTLPTMIPHHPCALKEVTKSTVWHDAISAYCRHKWQRTCVFLWSDNTSWTTLQSTIAVECISYLLHPMRHL</sequence>